<dbReference type="Proteomes" id="UP000198394">
    <property type="component" value="Unassembled WGS sequence"/>
</dbReference>
<gene>
    <name evidence="1" type="ORF">B9L23_07630</name>
</gene>
<organism evidence="1 2">
    <name type="scientific">Parageobacillus galactosidasius</name>
    <dbReference type="NCBI Taxonomy" id="883812"/>
    <lineage>
        <taxon>Bacteria</taxon>
        <taxon>Bacillati</taxon>
        <taxon>Bacillota</taxon>
        <taxon>Bacilli</taxon>
        <taxon>Bacillales</taxon>
        <taxon>Anoxybacillaceae</taxon>
        <taxon>Parageobacillus</taxon>
    </lineage>
</organism>
<evidence type="ECO:0000313" key="1">
    <source>
        <dbReference type="EMBL" id="OXB95100.1"/>
    </source>
</evidence>
<dbReference type="EMBL" id="NDYL01000001">
    <property type="protein sequence ID" value="OXB95100.1"/>
    <property type="molecule type" value="Genomic_DNA"/>
</dbReference>
<accession>A0A226QU49</accession>
<keyword evidence="2" id="KW-1185">Reference proteome</keyword>
<evidence type="ECO:0000313" key="2">
    <source>
        <dbReference type="Proteomes" id="UP000198394"/>
    </source>
</evidence>
<dbReference type="AlphaFoldDB" id="A0A226QU49"/>
<reference evidence="1 2" key="1">
    <citation type="submission" date="2017-04" db="EMBL/GenBank/DDBJ databases">
        <title>The genome sequence of Parageobacillus galactosidasius DSM 18751.</title>
        <authorList>
            <person name="Ramaloko W.T."/>
            <person name="Koen N."/>
            <person name="Polliack S."/>
            <person name="Aliyu H."/>
            <person name="Lebre P."/>
            <person name="Mohr T."/>
            <person name="Oswald F."/>
            <person name="Zwick M."/>
            <person name="Neumann A."/>
            <person name="Syldatk C."/>
            <person name="Cowan D."/>
            <person name="De Maayer P."/>
        </authorList>
    </citation>
    <scope>NUCLEOTIDE SEQUENCE [LARGE SCALE GENOMIC DNA]</scope>
    <source>
        <strain evidence="1 2">DSM 18751</strain>
    </source>
</reference>
<comment type="caution">
    <text evidence="1">The sequence shown here is derived from an EMBL/GenBank/DDBJ whole genome shotgun (WGS) entry which is preliminary data.</text>
</comment>
<sequence>MEIPYQNRLTALEAKHSLVCKYDEQKQGWQPVEYIIDTKNKKIIIKANEVGLYGVFVNYYWYSSYTQELANEFPRWSRIRKTKESTGQRFLNFFGIQFEEIKEFLTWISEQKYIGTADIHVYDWIYMYELMEVKQTDEIQIWYQNNGVQETVQAFDTLREFFFNPSNQGGIIDYDKRRFYSKVEYPSLWFRVQREGQVYEFESKPVPFHVWNSLDDIGLLVGVRRLYLEPNVSFKERILDVFRYPANTSDEGLTNGIARELDMVQRIAWKDDSKAFYLKNKSGLYIDPRTLRVDGQPLNEDQYVIDEESNILIHPLYQGKEHTVSFIPGIEKYELHDRQNEKLHRILFLPNGQATEAFRNWVKYIRTVAPIMWDEFRWDEGFWDTIDKNLTGVGYLPNMWDSDIEVWRDYTFDPKRWESEKIW</sequence>
<protein>
    <submittedName>
        <fullName evidence="1">Low copy number virion structural protein</fullName>
    </submittedName>
</protein>
<name>A0A226QU49_9BACL</name>
<proteinExistence type="predicted"/>